<dbReference type="PANTHER" id="PTHR43581:SF2">
    <property type="entry name" value="EXCINUCLEASE ATPASE SUBUNIT"/>
    <property type="match status" value="1"/>
</dbReference>
<evidence type="ECO:0000313" key="4">
    <source>
        <dbReference type="EMBL" id="PXY95909.1"/>
    </source>
</evidence>
<name>A0A318MSF3_FRIPE</name>
<comment type="caution">
    <text evidence="4">The sequence shown here is derived from an EMBL/GenBank/DDBJ whole genome shotgun (WGS) entry which is preliminary data.</text>
</comment>
<dbReference type="InterPro" id="IPR051396">
    <property type="entry name" value="Bact_Antivir_Def_Nuclease"/>
</dbReference>
<dbReference type="Proteomes" id="UP000247838">
    <property type="component" value="Unassembled WGS sequence"/>
</dbReference>
<protein>
    <recommendedName>
        <fullName evidence="3">AAA+ ATPase domain-containing protein</fullName>
    </recommendedName>
</protein>
<sequence>MSFRIHLSDIQHIKNASFSLELGKNKLICLVGKNGIGKTTLIKSIRNIIYTDTFIKTSSEYIFTENSKIEYQIKDINYNFNYEPNLRFLNCKDLIDENVKNIVDVELAAPHGNRFNFFQNISRLDRIIRKAIVLKDYLSPSNLIHFLNSVYSTNKFDNLVQIKIKNSFYYCLVLSNYRYIREDYFSSGEYFLINLYKKIENNCKCIFIDEIDISLDAAAQVKLISFLRNYCEEKQINIIFTTHSLALMKTLQDDELFYLSNIEENLVVENKSFNYIKSILFGFKGWDKYILTEDKILKNFLIYLIGLHCKNTFYEYQIIYIGGAKNVVDLMERNSNEEFFSDSRNVITVLDGDQRNYGYVQNKNNIHFLPFESVEKALLEKYNQNKKSLPTFPEYIDPNFTNGKKLVTQFKNLKLMSENDIFAFLYSEYKQELEGLCNQLKVFLISRDNI</sequence>
<dbReference type="GO" id="GO:0005524">
    <property type="term" value="F:ATP binding"/>
    <property type="evidence" value="ECO:0007669"/>
    <property type="project" value="InterPro"/>
</dbReference>
<feature type="domain" description="AAA+ ATPase" evidence="3">
    <location>
        <begin position="24"/>
        <end position="263"/>
    </location>
</feature>
<dbReference type="SMART" id="SM00382">
    <property type="entry name" value="AAA"/>
    <property type="match status" value="1"/>
</dbReference>
<evidence type="ECO:0000256" key="1">
    <source>
        <dbReference type="ARBA" id="ARBA00022741"/>
    </source>
</evidence>
<dbReference type="AlphaFoldDB" id="A0A318MSF3"/>
<evidence type="ECO:0000256" key="2">
    <source>
        <dbReference type="ARBA" id="ARBA00022840"/>
    </source>
</evidence>
<dbReference type="InterPro" id="IPR003593">
    <property type="entry name" value="AAA+_ATPase"/>
</dbReference>
<dbReference type="GO" id="GO:0016887">
    <property type="term" value="F:ATP hydrolysis activity"/>
    <property type="evidence" value="ECO:0007669"/>
    <property type="project" value="InterPro"/>
</dbReference>
<dbReference type="SUPFAM" id="SSF52540">
    <property type="entry name" value="P-loop containing nucleoside triphosphate hydrolases"/>
    <property type="match status" value="1"/>
</dbReference>
<dbReference type="PANTHER" id="PTHR43581">
    <property type="entry name" value="ATP/GTP PHOSPHATASE"/>
    <property type="match status" value="1"/>
</dbReference>
<proteinExistence type="predicted"/>
<dbReference type="InterPro" id="IPR027417">
    <property type="entry name" value="P-loop_NTPase"/>
</dbReference>
<dbReference type="EMBL" id="QGLM01000007">
    <property type="protein sequence ID" value="PXY95909.1"/>
    <property type="molecule type" value="Genomic_DNA"/>
</dbReference>
<dbReference type="InterPro" id="IPR003959">
    <property type="entry name" value="ATPase_AAA_core"/>
</dbReference>
<evidence type="ECO:0000313" key="5">
    <source>
        <dbReference type="Proteomes" id="UP000247838"/>
    </source>
</evidence>
<reference evidence="4 5" key="1">
    <citation type="submission" date="2018-05" db="EMBL/GenBank/DDBJ databases">
        <title>Reference genomes for bee gut microbiota database.</title>
        <authorList>
            <person name="Ellegaard K.M."/>
        </authorList>
    </citation>
    <scope>NUCLEOTIDE SEQUENCE [LARGE SCALE GENOMIC DNA]</scope>
    <source>
        <strain evidence="4 5">ESL0167</strain>
    </source>
</reference>
<keyword evidence="2" id="KW-0067">ATP-binding</keyword>
<dbReference type="Pfam" id="PF00005">
    <property type="entry name" value="ABC_tran"/>
    <property type="match status" value="1"/>
</dbReference>
<organism evidence="4 5">
    <name type="scientific">Frischella perrara</name>
    <dbReference type="NCBI Taxonomy" id="1267021"/>
    <lineage>
        <taxon>Bacteria</taxon>
        <taxon>Pseudomonadati</taxon>
        <taxon>Pseudomonadota</taxon>
        <taxon>Gammaproteobacteria</taxon>
        <taxon>Orbales</taxon>
        <taxon>Orbaceae</taxon>
        <taxon>Frischella</taxon>
    </lineage>
</organism>
<accession>A0A318MSF3</accession>
<dbReference type="Pfam" id="PF13304">
    <property type="entry name" value="AAA_21"/>
    <property type="match status" value="1"/>
</dbReference>
<dbReference type="Gene3D" id="3.40.50.300">
    <property type="entry name" value="P-loop containing nucleotide triphosphate hydrolases"/>
    <property type="match status" value="1"/>
</dbReference>
<gene>
    <name evidence="4" type="ORF">DKK76_03195</name>
</gene>
<keyword evidence="1" id="KW-0547">Nucleotide-binding</keyword>
<dbReference type="InterPro" id="IPR003439">
    <property type="entry name" value="ABC_transporter-like_ATP-bd"/>
</dbReference>
<evidence type="ECO:0000259" key="3">
    <source>
        <dbReference type="SMART" id="SM00382"/>
    </source>
</evidence>